<dbReference type="GO" id="GO:0071949">
    <property type="term" value="F:FAD binding"/>
    <property type="evidence" value="ECO:0007669"/>
    <property type="project" value="InterPro"/>
</dbReference>
<reference evidence="2 3" key="1">
    <citation type="submission" date="2024-01" db="EMBL/GenBank/DDBJ databases">
        <title>Unpublished Manusciprt.</title>
        <authorList>
            <person name="Duman M."/>
            <person name="Valdes E.G."/>
            <person name="Ajmi N."/>
            <person name="Altun S."/>
            <person name="Saticioglu I.B."/>
        </authorList>
    </citation>
    <scope>NUCLEOTIDE SEQUENCE [LARGE SCALE GENOMIC DNA]</scope>
    <source>
        <strain evidence="2 3">120P</strain>
    </source>
</reference>
<accession>A0AB35WMK5</accession>
<dbReference type="EMBL" id="JAZDQP010000001">
    <property type="protein sequence ID" value="MEE1865068.1"/>
    <property type="molecule type" value="Genomic_DNA"/>
</dbReference>
<dbReference type="InterPro" id="IPR036188">
    <property type="entry name" value="FAD/NAD-bd_sf"/>
</dbReference>
<keyword evidence="3" id="KW-1185">Reference proteome</keyword>
<dbReference type="PANTHER" id="PTHR43747:SF1">
    <property type="entry name" value="SLR1998 PROTEIN"/>
    <property type="match status" value="1"/>
</dbReference>
<dbReference type="Pfam" id="PF01494">
    <property type="entry name" value="FAD_binding_3"/>
    <property type="match status" value="1"/>
</dbReference>
<gene>
    <name evidence="2" type="ORF">V0R53_01530</name>
</gene>
<keyword evidence="2" id="KW-0560">Oxidoreductase</keyword>
<name>A0AB35WMK5_9PSED</name>
<evidence type="ECO:0000313" key="3">
    <source>
        <dbReference type="Proteomes" id="UP001307839"/>
    </source>
</evidence>
<dbReference type="InterPro" id="IPR050816">
    <property type="entry name" value="Flavin-dep_Halogenase_NPB"/>
</dbReference>
<keyword evidence="2" id="KW-0503">Monooxygenase</keyword>
<feature type="domain" description="FAD-binding" evidence="1">
    <location>
        <begin position="6"/>
        <end position="310"/>
    </location>
</feature>
<dbReference type="RefSeq" id="WP_330078646.1">
    <property type="nucleotide sequence ID" value="NZ_JAZDCU010000001.1"/>
</dbReference>
<organism evidence="2 3">
    <name type="scientific">Pseudomonas auratipiscis</name>
    <dbReference type="NCBI Taxonomy" id="3115853"/>
    <lineage>
        <taxon>Bacteria</taxon>
        <taxon>Pseudomonadati</taxon>
        <taxon>Pseudomonadota</taxon>
        <taxon>Gammaproteobacteria</taxon>
        <taxon>Pseudomonadales</taxon>
        <taxon>Pseudomonadaceae</taxon>
        <taxon>Pseudomonas</taxon>
    </lineage>
</organism>
<protein>
    <submittedName>
        <fullName evidence="2">FAD-dependent monooxygenase</fullName>
    </submittedName>
</protein>
<evidence type="ECO:0000259" key="1">
    <source>
        <dbReference type="Pfam" id="PF01494"/>
    </source>
</evidence>
<dbReference type="Gene3D" id="3.50.50.60">
    <property type="entry name" value="FAD/NAD(P)-binding domain"/>
    <property type="match status" value="1"/>
</dbReference>
<proteinExistence type="predicted"/>
<dbReference type="InterPro" id="IPR002938">
    <property type="entry name" value="FAD-bd"/>
</dbReference>
<evidence type="ECO:0000313" key="2">
    <source>
        <dbReference type="EMBL" id="MEE1865068.1"/>
    </source>
</evidence>
<dbReference type="SUPFAM" id="SSF51905">
    <property type="entry name" value="FAD/NAD(P)-binding domain"/>
    <property type="match status" value="1"/>
</dbReference>
<sequence>MTEPCILVLGAGPAGAATAMGLQRLGYRVQVVSDWRRFDAVEGVSQRVLEGLRHAGLGKALEQAAMPSRRRVEWNGQRQWLNQECLLDRSCFDQALREDLRNAGIEVIEARVADLSSRTDGHQVQLHDGRLLTAEFLVEARGRQAPLTASRLRGPESVSLLNLWREQPGEPLSAVESLADGWAWMARLADGRCYWQISLDSSAGALPGKAQLAEYCAQRRRQSALVAEMFGAAATQAVEVYARSSTAILAGRCAGDNWLRVGDAAMAVDPLSGNGIFQSLSSALQAPAVINTLLRRPRHKALALRFHQERIEQLFLRFARIGRDFYAQEQGKVGQAFWDKRQSWPDAQPLHLAADYRQLRVERRPVVSDGFIDEAEVVVSADQPLGIWHLQGVPLAPVVSGLRSGQGLEQLLGARPAAEQAMLRNWLAAQGYQG</sequence>
<dbReference type="PRINTS" id="PR00420">
    <property type="entry name" value="RNGMNOXGNASE"/>
</dbReference>
<dbReference type="PANTHER" id="PTHR43747">
    <property type="entry name" value="FAD-BINDING PROTEIN"/>
    <property type="match status" value="1"/>
</dbReference>
<dbReference type="GO" id="GO:0004497">
    <property type="term" value="F:monooxygenase activity"/>
    <property type="evidence" value="ECO:0007669"/>
    <property type="project" value="UniProtKB-KW"/>
</dbReference>
<dbReference type="Proteomes" id="UP001307839">
    <property type="component" value="Unassembled WGS sequence"/>
</dbReference>
<comment type="caution">
    <text evidence="2">The sequence shown here is derived from an EMBL/GenBank/DDBJ whole genome shotgun (WGS) entry which is preliminary data.</text>
</comment>
<dbReference type="AlphaFoldDB" id="A0AB35WMK5"/>